<dbReference type="GO" id="GO:0005524">
    <property type="term" value="F:ATP binding"/>
    <property type="evidence" value="ECO:0007669"/>
    <property type="project" value="UniProtKB-KW"/>
</dbReference>
<dbReference type="InterPro" id="IPR005467">
    <property type="entry name" value="His_kinase_dom"/>
</dbReference>
<dbReference type="Pfam" id="PF00512">
    <property type="entry name" value="HisKA"/>
    <property type="match status" value="1"/>
</dbReference>
<dbReference type="InterPro" id="IPR004358">
    <property type="entry name" value="Sig_transdc_His_kin-like_C"/>
</dbReference>
<name>A0A7W1WSV2_9BACL</name>
<evidence type="ECO:0000256" key="8">
    <source>
        <dbReference type="ARBA" id="ARBA00022840"/>
    </source>
</evidence>
<keyword evidence="9" id="KW-0902">Two-component regulatory system</keyword>
<evidence type="ECO:0000313" key="13">
    <source>
        <dbReference type="Proteomes" id="UP000535491"/>
    </source>
</evidence>
<dbReference type="GO" id="GO:0016036">
    <property type="term" value="P:cellular response to phosphate starvation"/>
    <property type="evidence" value="ECO:0007669"/>
    <property type="project" value="TreeGrafter"/>
</dbReference>
<evidence type="ECO:0000256" key="1">
    <source>
        <dbReference type="ARBA" id="ARBA00000085"/>
    </source>
</evidence>
<dbReference type="InterPro" id="IPR003594">
    <property type="entry name" value="HATPase_dom"/>
</dbReference>
<dbReference type="EC" id="2.7.13.3" evidence="3"/>
<evidence type="ECO:0000256" key="7">
    <source>
        <dbReference type="ARBA" id="ARBA00022777"/>
    </source>
</evidence>
<sequence length="341" mass="38933">MKRIRRSPSLILSLALLPGMGLAFLLGENWRLSVIEGGFPFIWWSLLLLLLLFGLGLIFWVEREQKRRLSALIQMAEQMVPSAEEEKENPDDDEIGRLARLISRLESRLTREEQFRNQLIADAAHELRTPITILRGQLESFSAKEQVHPAQLLPLVDETMRMSRLIQDLQQLSLAEARKLSLHKSWLQLPLWLNEIFEVLKTEAEEKQIALEITQTANGEVYWDSSRMKQVLLNLIGNALQYTPRNGKVLISAQEYAGKIEIKIRDNGPGIPPEKLPYIFQRFYRVEGSRNRLSGGSGLGLAIAKEFVEIHEGKIRVESELGEGTTFTLEVPVFPETDSLR</sequence>
<comment type="caution">
    <text evidence="12">The sequence shown here is derived from an EMBL/GenBank/DDBJ whole genome shotgun (WGS) entry which is preliminary data.</text>
</comment>
<dbReference type="Gene3D" id="1.10.287.130">
    <property type="match status" value="1"/>
</dbReference>
<dbReference type="GO" id="GO:0004721">
    <property type="term" value="F:phosphoprotein phosphatase activity"/>
    <property type="evidence" value="ECO:0007669"/>
    <property type="project" value="TreeGrafter"/>
</dbReference>
<dbReference type="Proteomes" id="UP000535491">
    <property type="component" value="Unassembled WGS sequence"/>
</dbReference>
<comment type="subcellular location">
    <subcellularLocation>
        <location evidence="2">Cell membrane</location>
        <topology evidence="2">Multi-pass membrane protein</topology>
    </subcellularLocation>
</comment>
<protein>
    <recommendedName>
        <fullName evidence="3">histidine kinase</fullName>
        <ecNumber evidence="3">2.7.13.3</ecNumber>
    </recommendedName>
</protein>
<dbReference type="PRINTS" id="PR00344">
    <property type="entry name" value="BCTRLSENSOR"/>
</dbReference>
<dbReference type="InterPro" id="IPR036890">
    <property type="entry name" value="HATPase_C_sf"/>
</dbReference>
<dbReference type="AlphaFoldDB" id="A0A7W1WSV2"/>
<dbReference type="PANTHER" id="PTHR45453:SF1">
    <property type="entry name" value="PHOSPHATE REGULON SENSOR PROTEIN PHOR"/>
    <property type="match status" value="1"/>
</dbReference>
<evidence type="ECO:0000313" key="12">
    <source>
        <dbReference type="EMBL" id="MBA4495445.1"/>
    </source>
</evidence>
<proteinExistence type="predicted"/>
<evidence type="ECO:0000256" key="2">
    <source>
        <dbReference type="ARBA" id="ARBA00004651"/>
    </source>
</evidence>
<dbReference type="GO" id="GO:0005886">
    <property type="term" value="C:plasma membrane"/>
    <property type="evidence" value="ECO:0007669"/>
    <property type="project" value="UniProtKB-SubCell"/>
</dbReference>
<dbReference type="PANTHER" id="PTHR45453">
    <property type="entry name" value="PHOSPHATE REGULON SENSOR PROTEIN PHOR"/>
    <property type="match status" value="1"/>
</dbReference>
<dbReference type="InterPro" id="IPR050351">
    <property type="entry name" value="BphY/WalK/GraS-like"/>
</dbReference>
<feature type="transmembrane region" description="Helical" evidence="10">
    <location>
        <begin position="41"/>
        <end position="61"/>
    </location>
</feature>
<dbReference type="CDD" id="cd00082">
    <property type="entry name" value="HisKA"/>
    <property type="match status" value="1"/>
</dbReference>
<dbReference type="SMART" id="SM00387">
    <property type="entry name" value="HATPase_c"/>
    <property type="match status" value="1"/>
</dbReference>
<evidence type="ECO:0000256" key="4">
    <source>
        <dbReference type="ARBA" id="ARBA00022553"/>
    </source>
</evidence>
<dbReference type="PROSITE" id="PS50109">
    <property type="entry name" value="HIS_KIN"/>
    <property type="match status" value="1"/>
</dbReference>
<evidence type="ECO:0000256" key="10">
    <source>
        <dbReference type="SAM" id="Phobius"/>
    </source>
</evidence>
<keyword evidence="5" id="KW-0808">Transferase</keyword>
<dbReference type="InterPro" id="IPR003661">
    <property type="entry name" value="HisK_dim/P_dom"/>
</dbReference>
<dbReference type="GO" id="GO:0000155">
    <property type="term" value="F:phosphorelay sensor kinase activity"/>
    <property type="evidence" value="ECO:0007669"/>
    <property type="project" value="InterPro"/>
</dbReference>
<dbReference type="RefSeq" id="WP_181752899.1">
    <property type="nucleotide sequence ID" value="NZ_JACEIQ010000015.1"/>
</dbReference>
<dbReference type="SMART" id="SM00388">
    <property type="entry name" value="HisKA"/>
    <property type="match status" value="1"/>
</dbReference>
<reference evidence="12 13" key="1">
    <citation type="submission" date="2020-07" db="EMBL/GenBank/DDBJ databases">
        <authorList>
            <person name="Feng H."/>
        </authorList>
    </citation>
    <scope>NUCLEOTIDE SEQUENCE [LARGE SCALE GENOMIC DNA]</scope>
    <source>
        <strain evidence="13">s-10</strain>
    </source>
</reference>
<dbReference type="FunFam" id="3.30.565.10:FF:000006">
    <property type="entry name" value="Sensor histidine kinase WalK"/>
    <property type="match status" value="1"/>
</dbReference>
<feature type="domain" description="Histidine kinase" evidence="11">
    <location>
        <begin position="122"/>
        <end position="335"/>
    </location>
</feature>
<dbReference type="InterPro" id="IPR036097">
    <property type="entry name" value="HisK_dim/P_sf"/>
</dbReference>
<dbReference type="Pfam" id="PF02518">
    <property type="entry name" value="HATPase_c"/>
    <property type="match status" value="1"/>
</dbReference>
<organism evidence="12 13">
    <name type="scientific">Paenactinomyces guangxiensis</name>
    <dbReference type="NCBI Taxonomy" id="1490290"/>
    <lineage>
        <taxon>Bacteria</taxon>
        <taxon>Bacillati</taxon>
        <taxon>Bacillota</taxon>
        <taxon>Bacilli</taxon>
        <taxon>Bacillales</taxon>
        <taxon>Thermoactinomycetaceae</taxon>
        <taxon>Paenactinomyces</taxon>
    </lineage>
</organism>
<dbReference type="EMBL" id="JACEIQ010000015">
    <property type="protein sequence ID" value="MBA4495445.1"/>
    <property type="molecule type" value="Genomic_DNA"/>
</dbReference>
<dbReference type="SUPFAM" id="SSF55874">
    <property type="entry name" value="ATPase domain of HSP90 chaperone/DNA topoisomerase II/histidine kinase"/>
    <property type="match status" value="1"/>
</dbReference>
<keyword evidence="13" id="KW-1185">Reference proteome</keyword>
<evidence type="ECO:0000256" key="3">
    <source>
        <dbReference type="ARBA" id="ARBA00012438"/>
    </source>
</evidence>
<keyword evidence="10" id="KW-0472">Membrane</keyword>
<dbReference type="SUPFAM" id="SSF47384">
    <property type="entry name" value="Homodimeric domain of signal transducing histidine kinase"/>
    <property type="match status" value="1"/>
</dbReference>
<keyword evidence="10" id="KW-1133">Transmembrane helix</keyword>
<evidence type="ECO:0000256" key="5">
    <source>
        <dbReference type="ARBA" id="ARBA00022679"/>
    </source>
</evidence>
<keyword evidence="4" id="KW-0597">Phosphoprotein</keyword>
<evidence type="ECO:0000259" key="11">
    <source>
        <dbReference type="PROSITE" id="PS50109"/>
    </source>
</evidence>
<dbReference type="CDD" id="cd00075">
    <property type="entry name" value="HATPase"/>
    <property type="match status" value="1"/>
</dbReference>
<accession>A0A7W1WSV2</accession>
<evidence type="ECO:0000256" key="6">
    <source>
        <dbReference type="ARBA" id="ARBA00022741"/>
    </source>
</evidence>
<comment type="catalytic activity">
    <reaction evidence="1">
        <text>ATP + protein L-histidine = ADP + protein N-phospho-L-histidine.</text>
        <dbReference type="EC" id="2.7.13.3"/>
    </reaction>
</comment>
<keyword evidence="10" id="KW-0812">Transmembrane</keyword>
<keyword evidence="8" id="KW-0067">ATP-binding</keyword>
<gene>
    <name evidence="12" type="ORF">H1191_14155</name>
</gene>
<keyword evidence="6" id="KW-0547">Nucleotide-binding</keyword>
<dbReference type="Gene3D" id="3.30.565.10">
    <property type="entry name" value="Histidine kinase-like ATPase, C-terminal domain"/>
    <property type="match status" value="1"/>
</dbReference>
<keyword evidence="7" id="KW-0418">Kinase</keyword>
<evidence type="ECO:0000256" key="9">
    <source>
        <dbReference type="ARBA" id="ARBA00023012"/>
    </source>
</evidence>